<comment type="caution">
    <text evidence="4">The sequence shown here is derived from an EMBL/GenBank/DDBJ whole genome shotgun (WGS) entry which is preliminary data.</text>
</comment>
<evidence type="ECO:0000313" key="3">
    <source>
        <dbReference type="EMBL" id="RDC58870.1"/>
    </source>
</evidence>
<feature type="region of interest" description="Disordered" evidence="1">
    <location>
        <begin position="49"/>
        <end position="71"/>
    </location>
</feature>
<evidence type="ECO:0000313" key="5">
    <source>
        <dbReference type="Proteomes" id="UP000253727"/>
    </source>
</evidence>
<protein>
    <submittedName>
        <fullName evidence="4">Uncharacterized protein</fullName>
    </submittedName>
</protein>
<accession>A0A369QA29</accession>
<organism evidence="4 5">
    <name type="scientific">Alteripontixanthobacter maritimus</name>
    <dbReference type="NCBI Taxonomy" id="2161824"/>
    <lineage>
        <taxon>Bacteria</taxon>
        <taxon>Pseudomonadati</taxon>
        <taxon>Pseudomonadota</taxon>
        <taxon>Alphaproteobacteria</taxon>
        <taxon>Sphingomonadales</taxon>
        <taxon>Erythrobacteraceae</taxon>
        <taxon>Alteripontixanthobacter</taxon>
    </lineage>
</organism>
<keyword evidence="2" id="KW-0732">Signal</keyword>
<sequence>MKFALKITAISSLALVLAACGDTDDASVEAEADTVEMPADVALETVEEEPVEDLDADASNTSVAPATTANEAVVTERQIDRAEAAGTQAQDVAARAQAAAAAAARDTTDRVREEARDNAQDMQSAVNGSQAERVNR</sequence>
<reference evidence="4 5" key="1">
    <citation type="submission" date="2018-04" db="EMBL/GenBank/DDBJ databases">
        <title>Altererythrobacter sp. HME9302 genome sequencing and assembly.</title>
        <authorList>
            <person name="Kang H."/>
            <person name="Kim H."/>
            <person name="Joh K."/>
        </authorList>
    </citation>
    <scope>NUCLEOTIDE SEQUENCE [LARGE SCALE GENOMIC DNA]</scope>
    <source>
        <strain evidence="4 5">HME9302</strain>
    </source>
</reference>
<feature type="signal peptide" evidence="2">
    <location>
        <begin position="1"/>
        <end position="18"/>
    </location>
</feature>
<dbReference type="PROSITE" id="PS51257">
    <property type="entry name" value="PROKAR_LIPOPROTEIN"/>
    <property type="match status" value="1"/>
</dbReference>
<feature type="compositionally biased region" description="Basic and acidic residues" evidence="1">
    <location>
        <begin position="106"/>
        <end position="119"/>
    </location>
</feature>
<name>A0A369QA29_9SPHN</name>
<dbReference type="RefSeq" id="WP_181815625.1">
    <property type="nucleotide sequence ID" value="NZ_QBKA01000002.1"/>
</dbReference>
<feature type="compositionally biased region" description="Polar residues" evidence="1">
    <location>
        <begin position="120"/>
        <end position="136"/>
    </location>
</feature>
<feature type="region of interest" description="Disordered" evidence="1">
    <location>
        <begin position="100"/>
        <end position="136"/>
    </location>
</feature>
<evidence type="ECO:0000313" key="4">
    <source>
        <dbReference type="EMBL" id="RDC61322.1"/>
    </source>
</evidence>
<proteinExistence type="predicted"/>
<feature type="chain" id="PRO_5036332044" evidence="2">
    <location>
        <begin position="19"/>
        <end position="136"/>
    </location>
</feature>
<dbReference type="AlphaFoldDB" id="A0A369QA29"/>
<dbReference type="Proteomes" id="UP000253727">
    <property type="component" value="Unassembled WGS sequence"/>
</dbReference>
<gene>
    <name evidence="3" type="ORF">HME9302_00045</name>
    <name evidence="4" type="ORF">HME9302_02543</name>
</gene>
<evidence type="ECO:0000256" key="2">
    <source>
        <dbReference type="SAM" id="SignalP"/>
    </source>
</evidence>
<feature type="compositionally biased region" description="Polar residues" evidence="1">
    <location>
        <begin position="58"/>
        <end position="70"/>
    </location>
</feature>
<dbReference type="EMBL" id="QBKA01000002">
    <property type="protein sequence ID" value="RDC61322.1"/>
    <property type="molecule type" value="Genomic_DNA"/>
</dbReference>
<keyword evidence="5" id="KW-1185">Reference proteome</keyword>
<evidence type="ECO:0000256" key="1">
    <source>
        <dbReference type="SAM" id="MobiDB-lite"/>
    </source>
</evidence>
<dbReference type="EMBL" id="QBKA01000002">
    <property type="protein sequence ID" value="RDC58870.1"/>
    <property type="molecule type" value="Genomic_DNA"/>
</dbReference>